<evidence type="ECO:0000313" key="3">
    <source>
        <dbReference type="Proteomes" id="UP000439903"/>
    </source>
</evidence>
<keyword evidence="1" id="KW-1133">Transmembrane helix</keyword>
<keyword evidence="3" id="KW-1185">Reference proteome</keyword>
<proteinExistence type="predicted"/>
<feature type="transmembrane region" description="Helical" evidence="1">
    <location>
        <begin position="29"/>
        <end position="51"/>
    </location>
</feature>
<protein>
    <submittedName>
        <fullName evidence="2">Uncharacterized protein</fullName>
    </submittedName>
</protein>
<name>A0A8H3X7K6_GIGMA</name>
<dbReference type="AlphaFoldDB" id="A0A8H3X7K6"/>
<evidence type="ECO:0000256" key="1">
    <source>
        <dbReference type="SAM" id="Phobius"/>
    </source>
</evidence>
<sequence>MSNDVNAERLPLLEQWEDPNPINYKEQCICCWFSITIMVVLFITVITSSSFPYPNLPIDVSEIPQEYRFRYKDILDYNYIIEGYPTEFNGGTDNQPEFIEYAEIEAVRNWTDRNFNVIEFRHNSNATVFSVSTVTSEIESHKADVLFTAADDADFGLESCEYQIKWAGYFSGDISRRCEKDNEIDFKDIAFFKGHPAWGLTFLSVDKKINYGYSTRADFWNLFVRNIFVDQAAPFPPIIPALYIACYNYLGRINDK</sequence>
<gene>
    <name evidence="2" type="ORF">F8M41_006192</name>
</gene>
<evidence type="ECO:0000313" key="2">
    <source>
        <dbReference type="EMBL" id="KAF0426407.1"/>
    </source>
</evidence>
<comment type="caution">
    <text evidence="2">The sequence shown here is derived from an EMBL/GenBank/DDBJ whole genome shotgun (WGS) entry which is preliminary data.</text>
</comment>
<dbReference type="EMBL" id="WTPW01001602">
    <property type="protein sequence ID" value="KAF0426407.1"/>
    <property type="molecule type" value="Genomic_DNA"/>
</dbReference>
<accession>A0A8H3X7K6</accession>
<reference evidence="2 3" key="1">
    <citation type="journal article" date="2019" name="Environ. Microbiol.">
        <title>At the nexus of three kingdoms: the genome of the mycorrhizal fungus Gigaspora margarita provides insights into plant, endobacterial and fungal interactions.</title>
        <authorList>
            <person name="Venice F."/>
            <person name="Ghignone S."/>
            <person name="Salvioli di Fossalunga A."/>
            <person name="Amselem J."/>
            <person name="Novero M."/>
            <person name="Xianan X."/>
            <person name="Sedzielewska Toro K."/>
            <person name="Morin E."/>
            <person name="Lipzen A."/>
            <person name="Grigoriev I.V."/>
            <person name="Henrissat B."/>
            <person name="Martin F.M."/>
            <person name="Bonfante P."/>
        </authorList>
    </citation>
    <scope>NUCLEOTIDE SEQUENCE [LARGE SCALE GENOMIC DNA]</scope>
    <source>
        <strain evidence="2 3">BEG34</strain>
    </source>
</reference>
<organism evidence="2 3">
    <name type="scientific">Gigaspora margarita</name>
    <dbReference type="NCBI Taxonomy" id="4874"/>
    <lineage>
        <taxon>Eukaryota</taxon>
        <taxon>Fungi</taxon>
        <taxon>Fungi incertae sedis</taxon>
        <taxon>Mucoromycota</taxon>
        <taxon>Glomeromycotina</taxon>
        <taxon>Glomeromycetes</taxon>
        <taxon>Diversisporales</taxon>
        <taxon>Gigasporaceae</taxon>
        <taxon>Gigaspora</taxon>
    </lineage>
</organism>
<dbReference type="OrthoDB" id="2368311at2759"/>
<dbReference type="Proteomes" id="UP000439903">
    <property type="component" value="Unassembled WGS sequence"/>
</dbReference>
<keyword evidence="1" id="KW-0472">Membrane</keyword>
<keyword evidence="1" id="KW-0812">Transmembrane</keyword>